<dbReference type="InterPro" id="IPR036388">
    <property type="entry name" value="WH-like_DNA-bd_sf"/>
</dbReference>
<dbReference type="Pfam" id="PF00931">
    <property type="entry name" value="NB-ARC"/>
    <property type="match status" value="1"/>
</dbReference>
<keyword evidence="9" id="KW-1185">Reference proteome</keyword>
<dbReference type="GO" id="GO:0043531">
    <property type="term" value="F:ADP binding"/>
    <property type="evidence" value="ECO:0007669"/>
    <property type="project" value="InterPro"/>
</dbReference>
<evidence type="ECO:0000256" key="1">
    <source>
        <dbReference type="ARBA" id="ARBA00022614"/>
    </source>
</evidence>
<keyword evidence="2" id="KW-0677">Repeat</keyword>
<comment type="caution">
    <text evidence="8">The sequence shown here is derived from an EMBL/GenBank/DDBJ whole genome shotgun (WGS) entry which is preliminary data.</text>
</comment>
<protein>
    <recommendedName>
        <fullName evidence="10">NB-ARC domain-containing protein</fullName>
    </recommendedName>
</protein>
<dbReference type="EMBL" id="JABFAC010072936">
    <property type="protein sequence ID" value="MBA0633648.1"/>
    <property type="molecule type" value="Genomic_DNA"/>
</dbReference>
<dbReference type="PANTHER" id="PTHR33463:SF220">
    <property type="entry name" value="NB-ARC DOMAIN-CONTAINING PROTEIN"/>
    <property type="match status" value="1"/>
</dbReference>
<keyword evidence="4" id="KW-0611">Plant defense</keyword>
<dbReference type="GO" id="GO:0005524">
    <property type="term" value="F:ATP binding"/>
    <property type="evidence" value="ECO:0007669"/>
    <property type="project" value="UniProtKB-KW"/>
</dbReference>
<dbReference type="InterPro" id="IPR027417">
    <property type="entry name" value="P-loop_NTPase"/>
</dbReference>
<keyword evidence="1" id="KW-0433">Leucine-rich repeat</keyword>
<evidence type="ECO:0000313" key="9">
    <source>
        <dbReference type="Proteomes" id="UP000593561"/>
    </source>
</evidence>
<dbReference type="FunFam" id="1.10.10.10:FF:000322">
    <property type="entry name" value="Probable disease resistance protein At1g63360"/>
    <property type="match status" value="1"/>
</dbReference>
<dbReference type="Gene3D" id="1.10.8.430">
    <property type="entry name" value="Helical domain of apoptotic protease-activating factors"/>
    <property type="match status" value="1"/>
</dbReference>
<dbReference type="SUPFAM" id="SSF52540">
    <property type="entry name" value="P-loop containing nucleoside triphosphate hydrolases"/>
    <property type="match status" value="1"/>
</dbReference>
<dbReference type="InterPro" id="IPR002182">
    <property type="entry name" value="NB-ARC"/>
</dbReference>
<gene>
    <name evidence="8" type="ORF">Godav_025215</name>
</gene>
<dbReference type="Pfam" id="PF23559">
    <property type="entry name" value="WHD_DRP"/>
    <property type="match status" value="1"/>
</dbReference>
<evidence type="ECO:0000256" key="2">
    <source>
        <dbReference type="ARBA" id="ARBA00022737"/>
    </source>
</evidence>
<feature type="domain" description="NB-ARC" evidence="6">
    <location>
        <begin position="18"/>
        <end position="106"/>
    </location>
</feature>
<dbReference type="Gene3D" id="1.10.10.10">
    <property type="entry name" value="Winged helix-like DNA-binding domain superfamily/Winged helix DNA-binding domain"/>
    <property type="match status" value="1"/>
</dbReference>
<organism evidence="8 9">
    <name type="scientific">Gossypium davidsonii</name>
    <name type="common">Davidson's cotton</name>
    <name type="synonym">Gossypium klotzschianum subsp. davidsonii</name>
    <dbReference type="NCBI Taxonomy" id="34287"/>
    <lineage>
        <taxon>Eukaryota</taxon>
        <taxon>Viridiplantae</taxon>
        <taxon>Streptophyta</taxon>
        <taxon>Embryophyta</taxon>
        <taxon>Tracheophyta</taxon>
        <taxon>Spermatophyta</taxon>
        <taxon>Magnoliopsida</taxon>
        <taxon>eudicotyledons</taxon>
        <taxon>Gunneridae</taxon>
        <taxon>Pentapetalae</taxon>
        <taxon>rosids</taxon>
        <taxon>malvids</taxon>
        <taxon>Malvales</taxon>
        <taxon>Malvaceae</taxon>
        <taxon>Malvoideae</taxon>
        <taxon>Gossypium</taxon>
    </lineage>
</organism>
<reference evidence="8 9" key="1">
    <citation type="journal article" date="2019" name="Genome Biol. Evol.">
        <title>Insights into the evolution of the New World diploid cottons (Gossypium, subgenus Houzingenia) based on genome sequencing.</title>
        <authorList>
            <person name="Grover C.E."/>
            <person name="Arick M.A. 2nd"/>
            <person name="Thrash A."/>
            <person name="Conover J.L."/>
            <person name="Sanders W.S."/>
            <person name="Peterson D.G."/>
            <person name="Frelichowski J.E."/>
            <person name="Scheffler J.A."/>
            <person name="Scheffler B.E."/>
            <person name="Wendel J.F."/>
        </authorList>
    </citation>
    <scope>NUCLEOTIDE SEQUENCE [LARGE SCALE GENOMIC DNA]</scope>
    <source>
        <strain evidence="8">27</strain>
        <tissue evidence="8">Leaf</tissue>
    </source>
</reference>
<evidence type="ECO:0000256" key="4">
    <source>
        <dbReference type="ARBA" id="ARBA00022821"/>
    </source>
</evidence>
<dbReference type="Proteomes" id="UP000593561">
    <property type="component" value="Unassembled WGS sequence"/>
</dbReference>
<accession>A0A7J8T5H8</accession>
<proteinExistence type="predicted"/>
<dbReference type="InterPro" id="IPR058922">
    <property type="entry name" value="WHD_DRP"/>
</dbReference>
<dbReference type="PANTHER" id="PTHR33463">
    <property type="entry name" value="NB-ARC DOMAIN-CONTAINING PROTEIN-RELATED"/>
    <property type="match status" value="1"/>
</dbReference>
<evidence type="ECO:0000259" key="6">
    <source>
        <dbReference type="Pfam" id="PF00931"/>
    </source>
</evidence>
<sequence>MELHHRNRCGDHWPLWLGGIGKTTLLTKLNNKFSTTPNNFDVVIWALVSKDYHVGNIQDGIGRDVDFLDGSWKNKSVEQKSIDIYGVLSNKKFVVLLDDLWEGVDLNQEICGEMGTRNKIKKDCLEPEKAWELFQDNVRDETLNSHLDIQNLDKQVDERCSGLPLALVIISNDMACKTTLREWKYAIEMLKRYVLPKIENEVFPLLKFSYDNLPDATMKCFLYYCMYPEDYCIPKKRLVEYWFWEGLLNEFDRISEAQMQGDNITNSLLKACLLENGGEIHGEDHVKMYDVICDMVLWITHEFETIENTLFVKVRAKLLEEPDVKA</sequence>
<dbReference type="Gene3D" id="3.40.50.300">
    <property type="entry name" value="P-loop containing nucleotide triphosphate hydrolases"/>
    <property type="match status" value="1"/>
</dbReference>
<dbReference type="GO" id="GO:0006952">
    <property type="term" value="P:defense response"/>
    <property type="evidence" value="ECO:0007669"/>
    <property type="project" value="UniProtKB-KW"/>
</dbReference>
<keyword evidence="5" id="KW-0067">ATP-binding</keyword>
<evidence type="ECO:0000259" key="7">
    <source>
        <dbReference type="Pfam" id="PF23559"/>
    </source>
</evidence>
<evidence type="ECO:0000256" key="5">
    <source>
        <dbReference type="ARBA" id="ARBA00022840"/>
    </source>
</evidence>
<keyword evidence="3" id="KW-0547">Nucleotide-binding</keyword>
<name>A0A7J8T5H8_GOSDV</name>
<evidence type="ECO:0008006" key="10">
    <source>
        <dbReference type="Google" id="ProtNLM"/>
    </source>
</evidence>
<feature type="domain" description="Disease resistance protein winged helix" evidence="7">
    <location>
        <begin position="226"/>
        <end position="296"/>
    </location>
</feature>
<evidence type="ECO:0000256" key="3">
    <source>
        <dbReference type="ARBA" id="ARBA00022741"/>
    </source>
</evidence>
<dbReference type="PRINTS" id="PR00364">
    <property type="entry name" value="DISEASERSIST"/>
</dbReference>
<evidence type="ECO:0000313" key="8">
    <source>
        <dbReference type="EMBL" id="MBA0633648.1"/>
    </source>
</evidence>
<dbReference type="InterPro" id="IPR042197">
    <property type="entry name" value="Apaf_helical"/>
</dbReference>
<dbReference type="InterPro" id="IPR050905">
    <property type="entry name" value="Plant_NBS-LRR"/>
</dbReference>
<dbReference type="FunFam" id="1.10.8.430:FF:000003">
    <property type="entry name" value="Probable disease resistance protein At5g66910"/>
    <property type="match status" value="1"/>
</dbReference>
<dbReference type="AlphaFoldDB" id="A0A7J8T5H8"/>
<dbReference type="FunFam" id="3.40.50.300:FF:001091">
    <property type="entry name" value="Probable disease resistance protein At1g61300"/>
    <property type="match status" value="1"/>
</dbReference>